<dbReference type="InParanoid" id="C3YSS5"/>
<protein>
    <submittedName>
        <fullName evidence="2">Uncharacterized protein</fullName>
    </submittedName>
</protein>
<gene>
    <name evidence="2" type="ORF">BRAFLDRAFT_83507</name>
</gene>
<feature type="region of interest" description="Disordered" evidence="1">
    <location>
        <begin position="437"/>
        <end position="468"/>
    </location>
</feature>
<organism>
    <name type="scientific">Branchiostoma floridae</name>
    <name type="common">Florida lancelet</name>
    <name type="synonym">Amphioxus</name>
    <dbReference type="NCBI Taxonomy" id="7739"/>
    <lineage>
        <taxon>Eukaryota</taxon>
        <taxon>Metazoa</taxon>
        <taxon>Chordata</taxon>
        <taxon>Cephalochordata</taxon>
        <taxon>Leptocardii</taxon>
        <taxon>Amphioxiformes</taxon>
        <taxon>Branchiostomatidae</taxon>
        <taxon>Branchiostoma</taxon>
    </lineage>
</organism>
<sequence>MASRTSPRSRKGDRRRQEFPSSSTLGSFWEHHPAVNLQSVEDILDRKLREGQSHDEAAPSSRSGRDRRYEVSPDQLGSFVGHRSGLNSRPVDDVTTQGATGGGQTSVEDTLRSNVSQEWSEESPSYSTLGTRPSPVDLQSVENIINQRYGGAEEATRSSAWLPVSHDRTRREAPSYSTLGPRLSPVDLQSVETQRYNGPRLSPVDLQSVETQRYKVAEDAPRPSISQESPSYSTLGSRPSPINLQSMENVLSHRYGVTIPHSDLPSRSSSKTSVSQKTPSSSTLGSTGTSRRRSLINLRSIEDVIRKKFRSFRHRSSSESVDGSNMAPFVQASSNMAQYGPASANMAPFCPAPSNMAPFSQVSSSQTLPMSLHPSDVTFGSSTEAGLSDFKLDAKVWDVDSDVTCGIRASSKSGQQGYSTMPSSGYFATNRPTVFPSQSSHAGSTYAPSSASSEVSMETSVPMETPSATSLRDLLGWEDEISDQDSDSDSDSESQLYDPTQYKYCYRCDGIGITHSDDTWHWAPSRNGIIPIASNICHRCEGKGFLHGSPAAHTQTGRVRCLLCEDCCACEGKGVMPVGRALCAQCRGRGAVHTGGWAEVPHRARRTQRCFFCTKCDWCNGKGAIQTGYTLS</sequence>
<feature type="region of interest" description="Disordered" evidence="1">
    <location>
        <begin position="1"/>
        <end position="187"/>
    </location>
</feature>
<feature type="compositionally biased region" description="Basic and acidic residues" evidence="1">
    <location>
        <begin position="43"/>
        <end position="71"/>
    </location>
</feature>
<feature type="compositionally biased region" description="Polar residues" evidence="1">
    <location>
        <begin position="106"/>
        <end position="131"/>
    </location>
</feature>
<dbReference type="eggNOG" id="ENOG502SYHZ">
    <property type="taxonomic scope" value="Eukaryota"/>
</dbReference>
<feature type="region of interest" description="Disordered" evidence="1">
    <location>
        <begin position="214"/>
        <end position="243"/>
    </location>
</feature>
<reference evidence="2" key="1">
    <citation type="journal article" date="2008" name="Nature">
        <title>The amphioxus genome and the evolution of the chordate karyotype.</title>
        <authorList>
            <consortium name="US DOE Joint Genome Institute (JGI-PGF)"/>
            <person name="Putnam N.H."/>
            <person name="Butts T."/>
            <person name="Ferrier D.E.K."/>
            <person name="Furlong R.F."/>
            <person name="Hellsten U."/>
            <person name="Kawashima T."/>
            <person name="Robinson-Rechavi M."/>
            <person name="Shoguchi E."/>
            <person name="Terry A."/>
            <person name="Yu J.-K."/>
            <person name="Benito-Gutierrez E.L."/>
            <person name="Dubchak I."/>
            <person name="Garcia-Fernandez J."/>
            <person name="Gibson-Brown J.J."/>
            <person name="Grigoriev I.V."/>
            <person name="Horton A.C."/>
            <person name="de Jong P.J."/>
            <person name="Jurka J."/>
            <person name="Kapitonov V.V."/>
            <person name="Kohara Y."/>
            <person name="Kuroki Y."/>
            <person name="Lindquist E."/>
            <person name="Lucas S."/>
            <person name="Osoegawa K."/>
            <person name="Pennacchio L.A."/>
            <person name="Salamov A.A."/>
            <person name="Satou Y."/>
            <person name="Sauka-Spengler T."/>
            <person name="Schmutz J."/>
            <person name="Shin-I T."/>
            <person name="Toyoda A."/>
            <person name="Bronner-Fraser M."/>
            <person name="Fujiyama A."/>
            <person name="Holland L.Z."/>
            <person name="Holland P.W.H."/>
            <person name="Satoh N."/>
            <person name="Rokhsar D.S."/>
        </authorList>
    </citation>
    <scope>NUCLEOTIDE SEQUENCE [LARGE SCALE GENOMIC DNA]</scope>
    <source>
        <strain evidence="2">S238N-H82</strain>
        <tissue evidence="2">Testes</tissue>
    </source>
</reference>
<feature type="compositionally biased region" description="Low complexity" evidence="1">
    <location>
        <begin position="444"/>
        <end position="461"/>
    </location>
</feature>
<evidence type="ECO:0000313" key="2">
    <source>
        <dbReference type="EMBL" id="EEN56776.1"/>
    </source>
</evidence>
<evidence type="ECO:0000256" key="1">
    <source>
        <dbReference type="SAM" id="MobiDB-lite"/>
    </source>
</evidence>
<feature type="region of interest" description="Disordered" evidence="1">
    <location>
        <begin position="258"/>
        <end position="295"/>
    </location>
</feature>
<dbReference type="AlphaFoldDB" id="C3YSS5"/>
<dbReference type="EMBL" id="GG666549">
    <property type="protein sequence ID" value="EEN56776.1"/>
    <property type="molecule type" value="Genomic_DNA"/>
</dbReference>
<proteinExistence type="predicted"/>
<feature type="compositionally biased region" description="Low complexity" evidence="1">
    <location>
        <begin position="265"/>
        <end position="295"/>
    </location>
</feature>
<name>C3YSS5_BRAFL</name>
<feature type="compositionally biased region" description="Polar residues" evidence="1">
    <location>
        <begin position="224"/>
        <end position="243"/>
    </location>
</feature>
<accession>C3YSS5</accession>